<evidence type="ECO:0000313" key="1">
    <source>
        <dbReference type="EMBL" id="EKC44019.1"/>
    </source>
</evidence>
<protein>
    <submittedName>
        <fullName evidence="1">Uncharacterized protein</fullName>
    </submittedName>
</protein>
<sequence length="52" mass="6122">MIYRKGKDMKFENMTDKQFDVLMNSIIQIVKDSETKDEAVEKLQNLVKGKEN</sequence>
<gene>
    <name evidence="1" type="ORF">LEA_20852</name>
</gene>
<comment type="caution">
    <text evidence="1">The sequence shown here is derived from an EMBL/GenBank/DDBJ whole genome shotgun (WGS) entry which is preliminary data.</text>
</comment>
<name>K1RKB4_9ZZZZ</name>
<dbReference type="EMBL" id="AJWY01014346">
    <property type="protein sequence ID" value="EKC44019.1"/>
    <property type="molecule type" value="Genomic_DNA"/>
</dbReference>
<organism evidence="1">
    <name type="scientific">human gut metagenome</name>
    <dbReference type="NCBI Taxonomy" id="408170"/>
    <lineage>
        <taxon>unclassified sequences</taxon>
        <taxon>metagenomes</taxon>
        <taxon>organismal metagenomes</taxon>
    </lineage>
</organism>
<reference evidence="1" key="1">
    <citation type="journal article" date="2013" name="Environ. Microbiol.">
        <title>Microbiota from the distal guts of lean and obese adolescents exhibit partial functional redundancy besides clear differences in community structure.</title>
        <authorList>
            <person name="Ferrer M."/>
            <person name="Ruiz A."/>
            <person name="Lanza F."/>
            <person name="Haange S.B."/>
            <person name="Oberbach A."/>
            <person name="Till H."/>
            <person name="Bargiela R."/>
            <person name="Campoy C."/>
            <person name="Segura M.T."/>
            <person name="Richter M."/>
            <person name="von Bergen M."/>
            <person name="Seifert J."/>
            <person name="Suarez A."/>
        </authorList>
    </citation>
    <scope>NUCLEOTIDE SEQUENCE</scope>
</reference>
<accession>K1RKB4</accession>
<proteinExistence type="predicted"/>
<dbReference type="AlphaFoldDB" id="K1RKB4"/>